<comment type="caution">
    <text evidence="2">The sequence shown here is derived from an EMBL/GenBank/DDBJ whole genome shotgun (WGS) entry which is preliminary data.</text>
</comment>
<proteinExistence type="predicted"/>
<sequence length="96" mass="10675">MRVGGWMGNEPSSNHVRRVSSRHAGSRQWFDMGTHLMVAAVSRGKRLELGCSRQRLELRGRVSPPPQTSSRRCPPVGGEGHQSRKLGLLEVLPRAH</sequence>
<dbReference type="EMBL" id="JACGWK010000014">
    <property type="protein sequence ID" value="KAL0316986.1"/>
    <property type="molecule type" value="Genomic_DNA"/>
</dbReference>
<dbReference type="AlphaFoldDB" id="A0AAW2LFK3"/>
<reference evidence="2" key="2">
    <citation type="journal article" date="2024" name="Plant">
        <title>Genomic evolution and insights into agronomic trait innovations of Sesamum species.</title>
        <authorList>
            <person name="Miao H."/>
            <person name="Wang L."/>
            <person name="Qu L."/>
            <person name="Liu H."/>
            <person name="Sun Y."/>
            <person name="Le M."/>
            <person name="Wang Q."/>
            <person name="Wei S."/>
            <person name="Zheng Y."/>
            <person name="Lin W."/>
            <person name="Duan Y."/>
            <person name="Cao H."/>
            <person name="Xiong S."/>
            <person name="Wang X."/>
            <person name="Wei L."/>
            <person name="Li C."/>
            <person name="Ma Q."/>
            <person name="Ju M."/>
            <person name="Zhao R."/>
            <person name="Li G."/>
            <person name="Mu C."/>
            <person name="Tian Q."/>
            <person name="Mei H."/>
            <person name="Zhang T."/>
            <person name="Gao T."/>
            <person name="Zhang H."/>
        </authorList>
    </citation>
    <scope>NUCLEOTIDE SEQUENCE</scope>
    <source>
        <strain evidence="2">G01</strain>
    </source>
</reference>
<feature type="compositionally biased region" description="Basic residues" evidence="1">
    <location>
        <begin position="15"/>
        <end position="25"/>
    </location>
</feature>
<accession>A0AAW2LFK3</accession>
<name>A0AAW2LFK3_9LAMI</name>
<evidence type="ECO:0000313" key="2">
    <source>
        <dbReference type="EMBL" id="KAL0316986.1"/>
    </source>
</evidence>
<gene>
    <name evidence="2" type="ORF">Sangu_2112900</name>
</gene>
<feature type="region of interest" description="Disordered" evidence="1">
    <location>
        <begin position="1"/>
        <end position="27"/>
    </location>
</feature>
<evidence type="ECO:0000256" key="1">
    <source>
        <dbReference type="SAM" id="MobiDB-lite"/>
    </source>
</evidence>
<organism evidence="2">
    <name type="scientific">Sesamum angustifolium</name>
    <dbReference type="NCBI Taxonomy" id="2727405"/>
    <lineage>
        <taxon>Eukaryota</taxon>
        <taxon>Viridiplantae</taxon>
        <taxon>Streptophyta</taxon>
        <taxon>Embryophyta</taxon>
        <taxon>Tracheophyta</taxon>
        <taxon>Spermatophyta</taxon>
        <taxon>Magnoliopsida</taxon>
        <taxon>eudicotyledons</taxon>
        <taxon>Gunneridae</taxon>
        <taxon>Pentapetalae</taxon>
        <taxon>asterids</taxon>
        <taxon>lamiids</taxon>
        <taxon>Lamiales</taxon>
        <taxon>Pedaliaceae</taxon>
        <taxon>Sesamum</taxon>
    </lineage>
</organism>
<feature type="region of interest" description="Disordered" evidence="1">
    <location>
        <begin position="57"/>
        <end position="96"/>
    </location>
</feature>
<protein>
    <submittedName>
        <fullName evidence="2">Uncharacterized protein</fullName>
    </submittedName>
</protein>
<reference evidence="2" key="1">
    <citation type="submission" date="2020-06" db="EMBL/GenBank/DDBJ databases">
        <authorList>
            <person name="Li T."/>
            <person name="Hu X."/>
            <person name="Zhang T."/>
            <person name="Song X."/>
            <person name="Zhang H."/>
            <person name="Dai N."/>
            <person name="Sheng W."/>
            <person name="Hou X."/>
            <person name="Wei L."/>
        </authorList>
    </citation>
    <scope>NUCLEOTIDE SEQUENCE</scope>
    <source>
        <strain evidence="2">G01</strain>
        <tissue evidence="2">Leaf</tissue>
    </source>
</reference>